<dbReference type="AlphaFoldDB" id="A0A553IFI7"/>
<gene>
    <name evidence="5" type="ORF">FHL15_000307</name>
</gene>
<dbReference type="InterPro" id="IPR002110">
    <property type="entry name" value="Ankyrin_rpt"/>
</dbReference>
<dbReference type="SMART" id="SM00248">
    <property type="entry name" value="ANK"/>
    <property type="match status" value="4"/>
</dbReference>
<evidence type="ECO:0000256" key="4">
    <source>
        <dbReference type="SAM" id="MobiDB-lite"/>
    </source>
</evidence>
<name>A0A553IFI7_9PEZI</name>
<evidence type="ECO:0000256" key="1">
    <source>
        <dbReference type="ARBA" id="ARBA00022737"/>
    </source>
</evidence>
<keyword evidence="1" id="KW-0677">Repeat</keyword>
<dbReference type="SUPFAM" id="SSF48403">
    <property type="entry name" value="Ankyrin repeat"/>
    <property type="match status" value="1"/>
</dbReference>
<feature type="repeat" description="ANK" evidence="3">
    <location>
        <begin position="266"/>
        <end position="298"/>
    </location>
</feature>
<evidence type="ECO:0000256" key="3">
    <source>
        <dbReference type="PROSITE-ProRule" id="PRU00023"/>
    </source>
</evidence>
<reference evidence="6" key="1">
    <citation type="submission" date="2019-06" db="EMBL/GenBank/DDBJ databases">
        <title>Draft genome sequence of the griseofulvin-producing fungus Xylaria cubensis strain G536.</title>
        <authorList>
            <person name="Mead M.E."/>
            <person name="Raja H.A."/>
            <person name="Steenwyk J.L."/>
            <person name="Knowles S.L."/>
            <person name="Oberlies N.H."/>
            <person name="Rokas A."/>
        </authorList>
    </citation>
    <scope>NUCLEOTIDE SEQUENCE [LARGE SCALE GENOMIC DNA]</scope>
    <source>
        <strain evidence="6">G536</strain>
    </source>
</reference>
<dbReference type="PROSITE" id="PS50297">
    <property type="entry name" value="ANK_REP_REGION"/>
    <property type="match status" value="2"/>
</dbReference>
<keyword evidence="6" id="KW-1185">Reference proteome</keyword>
<dbReference type="PANTHER" id="PTHR24173:SF74">
    <property type="entry name" value="ANKYRIN REPEAT DOMAIN-CONTAINING PROTEIN 16"/>
    <property type="match status" value="1"/>
</dbReference>
<comment type="caution">
    <text evidence="5">The sequence shown here is derived from an EMBL/GenBank/DDBJ whole genome shotgun (WGS) entry which is preliminary data.</text>
</comment>
<keyword evidence="2 3" id="KW-0040">ANK repeat</keyword>
<dbReference type="STRING" id="2512241.A0A553IFI7"/>
<dbReference type="Pfam" id="PF12796">
    <property type="entry name" value="Ank_2"/>
    <property type="match status" value="2"/>
</dbReference>
<dbReference type="PROSITE" id="PS50088">
    <property type="entry name" value="ANK_REPEAT"/>
    <property type="match status" value="3"/>
</dbReference>
<evidence type="ECO:0000313" key="5">
    <source>
        <dbReference type="EMBL" id="TRX98965.1"/>
    </source>
</evidence>
<dbReference type="InterPro" id="IPR036770">
    <property type="entry name" value="Ankyrin_rpt-contain_sf"/>
</dbReference>
<protein>
    <submittedName>
        <fullName evidence="5">Uncharacterized protein</fullName>
    </submittedName>
</protein>
<dbReference type="PANTHER" id="PTHR24173">
    <property type="entry name" value="ANKYRIN REPEAT CONTAINING"/>
    <property type="match status" value="1"/>
</dbReference>
<dbReference type="EMBL" id="VFLP01000001">
    <property type="protein sequence ID" value="TRX98965.1"/>
    <property type="molecule type" value="Genomic_DNA"/>
</dbReference>
<accession>A0A553IFI7</accession>
<feature type="repeat" description="ANK" evidence="3">
    <location>
        <begin position="104"/>
        <end position="136"/>
    </location>
</feature>
<feature type="repeat" description="ANK" evidence="3">
    <location>
        <begin position="208"/>
        <end position="243"/>
    </location>
</feature>
<feature type="region of interest" description="Disordered" evidence="4">
    <location>
        <begin position="37"/>
        <end position="81"/>
    </location>
</feature>
<evidence type="ECO:0000256" key="2">
    <source>
        <dbReference type="ARBA" id="ARBA00023043"/>
    </source>
</evidence>
<evidence type="ECO:0000313" key="6">
    <source>
        <dbReference type="Proteomes" id="UP000319160"/>
    </source>
</evidence>
<proteinExistence type="predicted"/>
<dbReference type="OrthoDB" id="341259at2759"/>
<feature type="compositionally biased region" description="Low complexity" evidence="4">
    <location>
        <begin position="37"/>
        <end position="50"/>
    </location>
</feature>
<sequence>MYCIYCYEFASHTLECNLHLEKYLDYGSETSESIIGSSSSVTFSRSTNSSGEKDVEIKTDEKYTNDDKKNKERRNDKKRSFTASNRYDPSFLINKSDREAKDRNGRTPLHLAALNGHLAVAEALVQAGAALTAKERDERMPSRLAMEQGNSNLLEFLVNNGDVDARDRDGSKQKTQHLKYQGAYGTVQRPAAEALLSLQADPDAVDRDLRTPLHVETIRGAPMSETIIQTLIKGGASVDKKDRDGRTALHLAALGGTRVLPSRDRDGHAPLHLAAKNGHLQIAMFLVETSADIRVTEPRREYSAAPDGVGGVLGRGQVLGAEWGHTFCSKPR</sequence>
<feature type="compositionally biased region" description="Basic and acidic residues" evidence="4">
    <location>
        <begin position="51"/>
        <end position="79"/>
    </location>
</feature>
<dbReference type="Gene3D" id="1.25.40.20">
    <property type="entry name" value="Ankyrin repeat-containing domain"/>
    <property type="match status" value="3"/>
</dbReference>
<dbReference type="PRINTS" id="PR01415">
    <property type="entry name" value="ANKYRIN"/>
</dbReference>
<organism evidence="5 6">
    <name type="scientific">Xylaria flabelliformis</name>
    <dbReference type="NCBI Taxonomy" id="2512241"/>
    <lineage>
        <taxon>Eukaryota</taxon>
        <taxon>Fungi</taxon>
        <taxon>Dikarya</taxon>
        <taxon>Ascomycota</taxon>
        <taxon>Pezizomycotina</taxon>
        <taxon>Sordariomycetes</taxon>
        <taxon>Xylariomycetidae</taxon>
        <taxon>Xylariales</taxon>
        <taxon>Xylariaceae</taxon>
        <taxon>Xylaria</taxon>
    </lineage>
</organism>
<dbReference type="Proteomes" id="UP000319160">
    <property type="component" value="Unassembled WGS sequence"/>
</dbReference>